<organism evidence="1 2">
    <name type="scientific">Weissella coleopterorum</name>
    <dbReference type="NCBI Taxonomy" id="2714949"/>
    <lineage>
        <taxon>Bacteria</taxon>
        <taxon>Bacillati</taxon>
        <taxon>Bacillota</taxon>
        <taxon>Bacilli</taxon>
        <taxon>Lactobacillales</taxon>
        <taxon>Lactobacillaceae</taxon>
        <taxon>Weissella</taxon>
    </lineage>
</organism>
<keyword evidence="2" id="KW-1185">Reference proteome</keyword>
<protein>
    <submittedName>
        <fullName evidence="1">Uncharacterized protein</fullName>
    </submittedName>
</protein>
<accession>A0A6G8AYE7</accession>
<dbReference type="Pfam" id="PF20118">
    <property type="entry name" value="DUF6508"/>
    <property type="match status" value="1"/>
</dbReference>
<dbReference type="KEGG" id="wco:G7084_01030"/>
<dbReference type="EMBL" id="CP049888">
    <property type="protein sequence ID" value="QIL50026.1"/>
    <property type="molecule type" value="Genomic_DNA"/>
</dbReference>
<dbReference type="AlphaFoldDB" id="A0A6G8AYE7"/>
<dbReference type="RefSeq" id="WP_166009226.1">
    <property type="nucleotide sequence ID" value="NZ_CP049888.1"/>
</dbReference>
<evidence type="ECO:0000313" key="2">
    <source>
        <dbReference type="Proteomes" id="UP000500741"/>
    </source>
</evidence>
<dbReference type="Proteomes" id="UP000500741">
    <property type="component" value="Chromosome"/>
</dbReference>
<dbReference type="InterPro" id="IPR045425">
    <property type="entry name" value="DUF6508"/>
</dbReference>
<evidence type="ECO:0000313" key="1">
    <source>
        <dbReference type="EMBL" id="QIL50026.1"/>
    </source>
</evidence>
<sequence length="135" mass="16103">MLTLHNFNFTTWDHYLQKQIGHSIPWHIGSDHLEHPLYATDFFKMLHEFKASDFYDHNYQRTLMQKNMPTPVTEADIITIANESHDFFKLRATLSMIIENEKYFEGLWAAMLEKGILQKLLKQLNLTTPKDFPMW</sequence>
<name>A0A6G8AYE7_9LACO</name>
<proteinExistence type="predicted"/>
<gene>
    <name evidence="1" type="ORF">G7084_01030</name>
</gene>
<reference evidence="1 2" key="1">
    <citation type="submission" date="2020-03" db="EMBL/GenBank/DDBJ databases">
        <title>Weissella sp. nov., isolated from Cybister lewisianus.</title>
        <authorList>
            <person name="Hyun D.-W."/>
            <person name="Bae J.-W."/>
        </authorList>
    </citation>
    <scope>NUCLEOTIDE SEQUENCE [LARGE SCALE GENOMIC DNA]</scope>
    <source>
        <strain evidence="1 2">HDW19</strain>
    </source>
</reference>